<name>A0A0N0NMF7_9EURO</name>
<dbReference type="EMBL" id="LFJN01000012">
    <property type="protein sequence ID" value="KPI40411.1"/>
    <property type="molecule type" value="Genomic_DNA"/>
</dbReference>
<evidence type="ECO:0000256" key="3">
    <source>
        <dbReference type="ARBA" id="ARBA00023002"/>
    </source>
</evidence>
<dbReference type="InterPro" id="IPR002347">
    <property type="entry name" value="SDR_fam"/>
</dbReference>
<comment type="similarity">
    <text evidence="1">Belongs to the short-chain dehydrogenases/reductases (SDR) family.</text>
</comment>
<keyword evidence="2" id="KW-0521">NADP</keyword>
<proteinExistence type="inferred from homology"/>
<dbReference type="CDD" id="cd05233">
    <property type="entry name" value="SDR_c"/>
    <property type="match status" value="1"/>
</dbReference>
<dbReference type="OrthoDB" id="47007at2759"/>
<keyword evidence="3" id="KW-0560">Oxidoreductase</keyword>
<dbReference type="PANTHER" id="PTHR24321:SF8">
    <property type="entry name" value="ESTRADIOL 17-BETA-DEHYDROGENASE 8-RELATED"/>
    <property type="match status" value="1"/>
</dbReference>
<dbReference type="GeneID" id="28739690"/>
<keyword evidence="5" id="KW-1185">Reference proteome</keyword>
<sequence>MPGAVEEGANPPPVVLDPTKFKGQVVVITGAAQGIAKTTSKLFAKQGAQVVLVDIQAKQVESVAAEIKAEGGSAAFRTTDLSDPQQCKDLIQSVIDEFKKIDVLVQLAVHLVYKPVTEITTKDLVKSQEVNAWSILYLAQAVLPHMRKAGYGRLIQTSTATTQHLFKGLFAYVASKGSVETITRSLAVEAGPGITSNLVMPGFVETPGAARGNNATTQHVSTAGDMWDYHIEKQCVKRRGQPEDLGYAICFLASPEASFISGQILDVSGGFTFH</sequence>
<dbReference type="SUPFAM" id="SSF51735">
    <property type="entry name" value="NAD(P)-binding Rossmann-fold domains"/>
    <property type="match status" value="1"/>
</dbReference>
<evidence type="ECO:0000313" key="4">
    <source>
        <dbReference type="EMBL" id="KPI40411.1"/>
    </source>
</evidence>
<dbReference type="GO" id="GO:0016491">
    <property type="term" value="F:oxidoreductase activity"/>
    <property type="evidence" value="ECO:0007669"/>
    <property type="project" value="UniProtKB-KW"/>
</dbReference>
<dbReference type="RefSeq" id="XP_018000374.1">
    <property type="nucleotide sequence ID" value="XM_018147810.1"/>
</dbReference>
<evidence type="ECO:0000256" key="2">
    <source>
        <dbReference type="ARBA" id="ARBA00022857"/>
    </source>
</evidence>
<dbReference type="Proteomes" id="UP000038010">
    <property type="component" value="Unassembled WGS sequence"/>
</dbReference>
<reference evidence="4 5" key="1">
    <citation type="submission" date="2015-06" db="EMBL/GenBank/DDBJ databases">
        <title>Draft genome of the ant-associated black yeast Phialophora attae CBS 131958.</title>
        <authorList>
            <person name="Moreno L.F."/>
            <person name="Stielow B.J."/>
            <person name="de Hoog S."/>
            <person name="Vicente V.A."/>
            <person name="Weiss V.A."/>
            <person name="de Vries M."/>
            <person name="Cruz L.M."/>
            <person name="Souza E.M."/>
        </authorList>
    </citation>
    <scope>NUCLEOTIDE SEQUENCE [LARGE SCALE GENOMIC DNA]</scope>
    <source>
        <strain evidence="4 5">CBS 131958</strain>
    </source>
</reference>
<dbReference type="Gene3D" id="3.40.50.720">
    <property type="entry name" value="NAD(P)-binding Rossmann-like Domain"/>
    <property type="match status" value="1"/>
</dbReference>
<protein>
    <submittedName>
        <fullName evidence="4">Cyclopentanol dehydrogenase</fullName>
    </submittedName>
</protein>
<evidence type="ECO:0000313" key="5">
    <source>
        <dbReference type="Proteomes" id="UP000038010"/>
    </source>
</evidence>
<dbReference type="STRING" id="1664694.A0A0N0NMF7"/>
<organism evidence="4 5">
    <name type="scientific">Cyphellophora attinorum</name>
    <dbReference type="NCBI Taxonomy" id="1664694"/>
    <lineage>
        <taxon>Eukaryota</taxon>
        <taxon>Fungi</taxon>
        <taxon>Dikarya</taxon>
        <taxon>Ascomycota</taxon>
        <taxon>Pezizomycotina</taxon>
        <taxon>Eurotiomycetes</taxon>
        <taxon>Chaetothyriomycetidae</taxon>
        <taxon>Chaetothyriales</taxon>
        <taxon>Cyphellophoraceae</taxon>
        <taxon>Cyphellophora</taxon>
    </lineage>
</organism>
<dbReference type="AlphaFoldDB" id="A0A0N0NMF7"/>
<dbReference type="FunFam" id="3.40.50.720:FF:000084">
    <property type="entry name" value="Short-chain dehydrogenase reductase"/>
    <property type="match status" value="1"/>
</dbReference>
<dbReference type="VEuPathDB" id="FungiDB:AB675_7440"/>
<evidence type="ECO:0000256" key="1">
    <source>
        <dbReference type="ARBA" id="ARBA00006484"/>
    </source>
</evidence>
<comment type="caution">
    <text evidence="4">The sequence shown here is derived from an EMBL/GenBank/DDBJ whole genome shotgun (WGS) entry which is preliminary data.</text>
</comment>
<gene>
    <name evidence="4" type="ORF">AB675_7440</name>
</gene>
<dbReference type="InterPro" id="IPR036291">
    <property type="entry name" value="NAD(P)-bd_dom_sf"/>
</dbReference>
<dbReference type="Pfam" id="PF13561">
    <property type="entry name" value="adh_short_C2"/>
    <property type="match status" value="1"/>
</dbReference>
<accession>A0A0N0NMF7</accession>
<dbReference type="PRINTS" id="PR00081">
    <property type="entry name" value="GDHRDH"/>
</dbReference>
<dbReference type="PANTHER" id="PTHR24321">
    <property type="entry name" value="DEHYDROGENASES, SHORT CHAIN"/>
    <property type="match status" value="1"/>
</dbReference>